<accession>A0ABT7HCH1</accession>
<dbReference type="InterPro" id="IPR050706">
    <property type="entry name" value="Cyclic-di-GMP_PDE-like"/>
</dbReference>
<gene>
    <name evidence="2" type="ORF">QQF73_10540</name>
</gene>
<dbReference type="PANTHER" id="PTHR33121">
    <property type="entry name" value="CYCLIC DI-GMP PHOSPHODIESTERASE PDEF"/>
    <property type="match status" value="1"/>
</dbReference>
<comment type="caution">
    <text evidence="2">The sequence shown here is derived from an EMBL/GenBank/DDBJ whole genome shotgun (WGS) entry which is preliminary data.</text>
</comment>
<dbReference type="EMBL" id="JASSQD010000001">
    <property type="protein sequence ID" value="MDK9558060.1"/>
    <property type="molecule type" value="Genomic_DNA"/>
</dbReference>
<dbReference type="Proteomes" id="UP001223547">
    <property type="component" value="Unassembled WGS sequence"/>
</dbReference>
<dbReference type="PROSITE" id="PS50883">
    <property type="entry name" value="EAL"/>
    <property type="match status" value="1"/>
</dbReference>
<dbReference type="InterPro" id="IPR035919">
    <property type="entry name" value="EAL_sf"/>
</dbReference>
<dbReference type="RefSeq" id="WP_219865510.1">
    <property type="nucleotide sequence ID" value="NZ_JASSQD010000001.1"/>
</dbReference>
<protein>
    <submittedName>
        <fullName evidence="2">EAL domain-containing protein</fullName>
    </submittedName>
</protein>
<reference evidence="2 3" key="1">
    <citation type="submission" date="2023-05" db="EMBL/GenBank/DDBJ databases">
        <title>Marinobacter albus sp. nov., a marine bacterium isolated from sand in a coastal intertidal zone of huludao.</title>
        <authorList>
            <person name="Deng T."/>
        </authorList>
    </citation>
    <scope>NUCLEOTIDE SEQUENCE [LARGE SCALE GENOMIC DNA]</scope>
    <source>
        <strain evidence="2 3">M216</strain>
    </source>
</reference>
<name>A0ABT7HCH1_9GAMM</name>
<dbReference type="PANTHER" id="PTHR33121:SF71">
    <property type="entry name" value="OXYGEN SENSOR PROTEIN DOSP"/>
    <property type="match status" value="1"/>
</dbReference>
<dbReference type="InterPro" id="IPR001633">
    <property type="entry name" value="EAL_dom"/>
</dbReference>
<dbReference type="Pfam" id="PF00563">
    <property type="entry name" value="EAL"/>
    <property type="match status" value="1"/>
</dbReference>
<evidence type="ECO:0000313" key="2">
    <source>
        <dbReference type="EMBL" id="MDK9558060.1"/>
    </source>
</evidence>
<keyword evidence="3" id="KW-1185">Reference proteome</keyword>
<sequence length="82" mass="9012">MTEIDRELIQDVAQGGGADRILEGIIAMAHAIDGQVVGGGVEMDEQLQFLSRIGCNYAQGFLLSKPLRQDYFEALLIRDAPY</sequence>
<proteinExistence type="predicted"/>
<dbReference type="SUPFAM" id="SSF141868">
    <property type="entry name" value="EAL domain-like"/>
    <property type="match status" value="1"/>
</dbReference>
<evidence type="ECO:0000259" key="1">
    <source>
        <dbReference type="PROSITE" id="PS50883"/>
    </source>
</evidence>
<organism evidence="2 3">
    <name type="scientific">Marinobacter albus</name>
    <dbReference type="NCBI Taxonomy" id="3030833"/>
    <lineage>
        <taxon>Bacteria</taxon>
        <taxon>Pseudomonadati</taxon>
        <taxon>Pseudomonadota</taxon>
        <taxon>Gammaproteobacteria</taxon>
        <taxon>Pseudomonadales</taxon>
        <taxon>Marinobacteraceae</taxon>
        <taxon>Marinobacter</taxon>
    </lineage>
</organism>
<evidence type="ECO:0000313" key="3">
    <source>
        <dbReference type="Proteomes" id="UP001223547"/>
    </source>
</evidence>
<dbReference type="Gene3D" id="3.20.20.450">
    <property type="entry name" value="EAL domain"/>
    <property type="match status" value="1"/>
</dbReference>
<feature type="domain" description="EAL" evidence="1">
    <location>
        <begin position="1"/>
        <end position="80"/>
    </location>
</feature>